<dbReference type="OrthoDB" id="5362512at2759"/>
<evidence type="ECO:0000313" key="3">
    <source>
        <dbReference type="Proteomes" id="UP000005206"/>
    </source>
</evidence>
<dbReference type="eggNOG" id="ENOG502S8TM">
    <property type="taxonomic scope" value="Eukaryota"/>
</dbReference>
<name>C7ZFI9_FUSV7</name>
<dbReference type="PANTHER" id="PTHR33112:SF16">
    <property type="entry name" value="HETEROKARYON INCOMPATIBILITY DOMAIN-CONTAINING PROTEIN"/>
    <property type="match status" value="1"/>
</dbReference>
<dbReference type="GeneID" id="9665152"/>
<evidence type="ECO:0000313" key="2">
    <source>
        <dbReference type="EMBL" id="EEU37160.1"/>
    </source>
</evidence>
<dbReference type="VEuPathDB" id="FungiDB:NECHADRAFT_99822"/>
<dbReference type="OMA" id="NITINWQ"/>
<dbReference type="EMBL" id="GG698923">
    <property type="protein sequence ID" value="EEU37160.1"/>
    <property type="molecule type" value="Genomic_DNA"/>
</dbReference>
<reference evidence="2 3" key="1">
    <citation type="journal article" date="2009" name="PLoS Genet.">
        <title>The genome of Nectria haematococca: contribution of supernumerary chromosomes to gene expansion.</title>
        <authorList>
            <person name="Coleman J.J."/>
            <person name="Rounsley S.D."/>
            <person name="Rodriguez-Carres M."/>
            <person name="Kuo A."/>
            <person name="Wasmann C.C."/>
            <person name="Grimwood J."/>
            <person name="Schmutz J."/>
            <person name="Taga M."/>
            <person name="White G.J."/>
            <person name="Zhou S."/>
            <person name="Schwartz D.C."/>
            <person name="Freitag M."/>
            <person name="Ma L.J."/>
            <person name="Danchin E.G."/>
            <person name="Henrissat B."/>
            <person name="Coutinho P.M."/>
            <person name="Nelson D.R."/>
            <person name="Straney D."/>
            <person name="Napoli C.A."/>
            <person name="Barker B.M."/>
            <person name="Gribskov M."/>
            <person name="Rep M."/>
            <person name="Kroken S."/>
            <person name="Molnar I."/>
            <person name="Rensing C."/>
            <person name="Kennell J.C."/>
            <person name="Zamora J."/>
            <person name="Farman M.L."/>
            <person name="Selker E.U."/>
            <person name="Salamov A."/>
            <person name="Shapiro H."/>
            <person name="Pangilinan J."/>
            <person name="Lindquist E."/>
            <person name="Lamers C."/>
            <person name="Grigoriev I.V."/>
            <person name="Geiser D.M."/>
            <person name="Covert S.F."/>
            <person name="Temporini E."/>
            <person name="Vanetten H.D."/>
        </authorList>
    </citation>
    <scope>NUCLEOTIDE SEQUENCE [LARGE SCALE GENOMIC DNA]</scope>
    <source>
        <strain evidence="3">ATCC MYA-4622 / CBS 123669 / FGSC 9596 / NRRL 45880 / 77-13-4</strain>
    </source>
</reference>
<organism evidence="2 3">
    <name type="scientific">Fusarium vanettenii (strain ATCC MYA-4622 / CBS 123669 / FGSC 9596 / NRRL 45880 / 77-13-4)</name>
    <name type="common">Fusarium solani subsp. pisi</name>
    <dbReference type="NCBI Taxonomy" id="660122"/>
    <lineage>
        <taxon>Eukaryota</taxon>
        <taxon>Fungi</taxon>
        <taxon>Dikarya</taxon>
        <taxon>Ascomycota</taxon>
        <taxon>Pezizomycotina</taxon>
        <taxon>Sordariomycetes</taxon>
        <taxon>Hypocreomycetidae</taxon>
        <taxon>Hypocreales</taxon>
        <taxon>Nectriaceae</taxon>
        <taxon>Fusarium</taxon>
        <taxon>Fusarium solani species complex</taxon>
        <taxon>Fusarium vanettenii</taxon>
    </lineage>
</organism>
<keyword evidence="3" id="KW-1185">Reference proteome</keyword>
<dbReference type="PANTHER" id="PTHR33112">
    <property type="entry name" value="DOMAIN PROTEIN, PUTATIVE-RELATED"/>
    <property type="match status" value="1"/>
</dbReference>
<feature type="domain" description="Heterokaryon incompatibility" evidence="1">
    <location>
        <begin position="300"/>
        <end position="459"/>
    </location>
</feature>
<evidence type="ECO:0000259" key="1">
    <source>
        <dbReference type="Pfam" id="PF06985"/>
    </source>
</evidence>
<dbReference type="HOGENOM" id="CLU_002639_2_12_1"/>
<gene>
    <name evidence="2" type="ORF">NECHADRAFT_99822</name>
</gene>
<sequence length="843" mass="95109">MKDSSGNEITYTNVSGEAAQMKAASNLCSDCRNILQRVLDLRDGEPKGSKRKRDRGDKRATRILPDVSTRENGARFEDLPAFLELPEDNSIPHKSVRTELRASSLQGCIMCTWLLQSLHSRSKLTNHGLAEQWLKRPATIELDSWASYLSNRCINHYRLNLRCPAPPPSTEPHQMGGVMTFDVNGKLVRASAPQPRPYQSLRGDELASLLIDVMPSSPSSQSLLTALMDLEQETPSSATWKLFGMWLRTCEEDHPECRGDAANRSQQAPARLIDIQSADRILLVETSTLADEEQTRRLKYATLSHCWGNTHEPQLNKSTAMTLRQGLSLQELPRLYHDAVIVARHLQIPYIWIDSLCIVQDSVDDWRRESAKMGSIYEGSYLCIAASAAIDNSVGFLHKHSADWPQPLVYGNLVVSADIDMAETSLNMTQPKWCNRMRTLSEWAVDRAPLNQRAWVLQERLFAPRILHCTADEFVWECRRGMRSESHPVMTCGGSMVKDVWKDIQQAPPDLRQPSTLSDARLLYLDRWSQVVGLFTSLGITFPQDRLPAVSAVARQLQPMLGNYAAGLWENFMPSQLLWRHVCIIECKKKHNFRQNHSPSWSWSSLDCKAVLPKYMDEKTYNFPCAESRPFDRPLDLGAATHVKILKVNVNLSGHDVTGEVEGGRIDLTGPLFPMYRSAAFGYSPGMEAPPQPDENWRIRWDWDDISKREIKKPAPLLEDEVVDSSIPLSARPPPFASRENYFRNHQRLLALHSPELTNMCCLPVLSTSAPTSSRGNGFVYGLVLEFAGGDVGVYRRIGYFKCSGTTFHKHTKKKPNETAPLTDQWPSRLDYSPGEGFKIAII</sequence>
<dbReference type="STRING" id="660122.C7ZFI9"/>
<dbReference type="Pfam" id="PF06985">
    <property type="entry name" value="HET"/>
    <property type="match status" value="1"/>
</dbReference>
<accession>C7ZFI9</accession>
<dbReference type="InParanoid" id="C7ZFI9"/>
<dbReference type="InterPro" id="IPR010730">
    <property type="entry name" value="HET"/>
</dbReference>
<proteinExistence type="predicted"/>
<dbReference type="KEGG" id="nhe:NECHADRAFT_99822"/>
<dbReference type="Proteomes" id="UP000005206">
    <property type="component" value="Chromosome 3"/>
</dbReference>
<dbReference type="AlphaFoldDB" id="C7ZFI9"/>
<protein>
    <recommendedName>
        <fullName evidence="1">Heterokaryon incompatibility domain-containing protein</fullName>
    </recommendedName>
</protein>
<dbReference type="RefSeq" id="XP_003042873.1">
    <property type="nucleotide sequence ID" value="XM_003042827.1"/>
</dbReference>